<evidence type="ECO:0000313" key="7">
    <source>
        <dbReference type="EMBL" id="AXC10994.1"/>
    </source>
</evidence>
<dbReference type="Gene3D" id="1.10.760.10">
    <property type="entry name" value="Cytochrome c-like domain"/>
    <property type="match status" value="1"/>
</dbReference>
<keyword evidence="2 4" id="KW-0479">Metal-binding</keyword>
<dbReference type="Proteomes" id="UP000253606">
    <property type="component" value="Chromosome"/>
</dbReference>
<evidence type="ECO:0000313" key="8">
    <source>
        <dbReference type="Proteomes" id="UP000253606"/>
    </source>
</evidence>
<dbReference type="PANTHER" id="PTHR40394">
    <property type="entry name" value="LIPOPROTEIN-RELATED"/>
    <property type="match status" value="1"/>
</dbReference>
<evidence type="ECO:0000259" key="6">
    <source>
        <dbReference type="PROSITE" id="PS51007"/>
    </source>
</evidence>
<sequence length="252" mass="27080">MAASTLAIFVFVSGCRQDMHNQPKFVPQRGTSFFADGRSARPQVDHTVARNEVDVDDYFHTGLLNGKEQDAMPFPVSAQVLARGQERYNIYCTPCHSRVGNGAGMIVQRGYKPAGNFHDAKRLAEPLSHYFYVMTNGYGAMPDYSAQMAPEDRWAVAAYIRALQLSQSASQRDVPSGTQVENLADIAERAGYPASFAGPWELPTVTNVRAISPGEAPAAGAPAQPTNPAIQTRPAIKAPSGDASKLPAPSGN</sequence>
<evidence type="ECO:0000256" key="1">
    <source>
        <dbReference type="ARBA" id="ARBA00022617"/>
    </source>
</evidence>
<dbReference type="EMBL" id="CP030840">
    <property type="protein sequence ID" value="AXC10994.1"/>
    <property type="molecule type" value="Genomic_DNA"/>
</dbReference>
<dbReference type="PANTHER" id="PTHR40394:SF2">
    <property type="entry name" value="QUINOL:CYTOCHROME C OXIDOREDUCTASE MEMBRANE PROTEIN"/>
    <property type="match status" value="1"/>
</dbReference>
<keyword evidence="3 4" id="KW-0408">Iron</keyword>
<evidence type="ECO:0000256" key="3">
    <source>
        <dbReference type="ARBA" id="ARBA00023004"/>
    </source>
</evidence>
<dbReference type="GO" id="GO:0009055">
    <property type="term" value="F:electron transfer activity"/>
    <property type="evidence" value="ECO:0007669"/>
    <property type="project" value="InterPro"/>
</dbReference>
<keyword evidence="8" id="KW-1185">Reference proteome</keyword>
<dbReference type="KEGG" id="abas:ACPOL_1648"/>
<dbReference type="RefSeq" id="WP_236657309.1">
    <property type="nucleotide sequence ID" value="NZ_CP030840.1"/>
</dbReference>
<dbReference type="InterPro" id="IPR036909">
    <property type="entry name" value="Cyt_c-like_dom_sf"/>
</dbReference>
<reference evidence="7 8" key="1">
    <citation type="journal article" date="2018" name="Front. Microbiol.">
        <title>Hydrolytic Capabilities as a Key to Environmental Success: Chitinolytic and Cellulolytic Acidobacteria From Acidic Sub-arctic Soils and Boreal Peatlands.</title>
        <authorList>
            <person name="Belova S.E."/>
            <person name="Ravin N.V."/>
            <person name="Pankratov T.A."/>
            <person name="Rakitin A.L."/>
            <person name="Ivanova A.A."/>
            <person name="Beletsky A.V."/>
            <person name="Mardanov A.V."/>
            <person name="Sinninghe Damste J.S."/>
            <person name="Dedysh S.N."/>
        </authorList>
    </citation>
    <scope>NUCLEOTIDE SEQUENCE [LARGE SCALE GENOMIC DNA]</scope>
    <source>
        <strain evidence="7 8">SBC82</strain>
    </source>
</reference>
<dbReference type="GO" id="GO:0020037">
    <property type="term" value="F:heme binding"/>
    <property type="evidence" value="ECO:0007669"/>
    <property type="project" value="InterPro"/>
</dbReference>
<gene>
    <name evidence="7" type="ORF">ACPOL_1648</name>
</gene>
<keyword evidence="1 4" id="KW-0349">Heme</keyword>
<dbReference type="InterPro" id="IPR009056">
    <property type="entry name" value="Cyt_c-like_dom"/>
</dbReference>
<name>A0A2Z5FWV0_9BACT</name>
<feature type="region of interest" description="Disordered" evidence="5">
    <location>
        <begin position="213"/>
        <end position="252"/>
    </location>
</feature>
<evidence type="ECO:0000256" key="5">
    <source>
        <dbReference type="SAM" id="MobiDB-lite"/>
    </source>
</evidence>
<accession>A0A2Z5FWV0</accession>
<feature type="domain" description="Cytochrome c" evidence="6">
    <location>
        <begin position="79"/>
        <end position="164"/>
    </location>
</feature>
<dbReference type="PROSITE" id="PS51007">
    <property type="entry name" value="CYTC"/>
    <property type="match status" value="1"/>
</dbReference>
<evidence type="ECO:0000256" key="2">
    <source>
        <dbReference type="ARBA" id="ARBA00022723"/>
    </source>
</evidence>
<proteinExistence type="predicted"/>
<organism evidence="7 8">
    <name type="scientific">Acidisarcina polymorpha</name>
    <dbReference type="NCBI Taxonomy" id="2211140"/>
    <lineage>
        <taxon>Bacteria</taxon>
        <taxon>Pseudomonadati</taxon>
        <taxon>Acidobacteriota</taxon>
        <taxon>Terriglobia</taxon>
        <taxon>Terriglobales</taxon>
        <taxon>Acidobacteriaceae</taxon>
        <taxon>Acidisarcina</taxon>
    </lineage>
</organism>
<dbReference type="GO" id="GO:0046872">
    <property type="term" value="F:metal ion binding"/>
    <property type="evidence" value="ECO:0007669"/>
    <property type="project" value="UniProtKB-KW"/>
</dbReference>
<feature type="compositionally biased region" description="Low complexity" evidence="5">
    <location>
        <begin position="213"/>
        <end position="229"/>
    </location>
</feature>
<dbReference type="AlphaFoldDB" id="A0A2Z5FWV0"/>
<protein>
    <submittedName>
        <fullName evidence="7">Molybdenum transport protein, putative</fullName>
    </submittedName>
</protein>
<dbReference type="SUPFAM" id="SSF46626">
    <property type="entry name" value="Cytochrome c"/>
    <property type="match status" value="1"/>
</dbReference>
<dbReference type="Pfam" id="PF13442">
    <property type="entry name" value="Cytochrome_CBB3"/>
    <property type="match status" value="1"/>
</dbReference>
<evidence type="ECO:0000256" key="4">
    <source>
        <dbReference type="PROSITE-ProRule" id="PRU00433"/>
    </source>
</evidence>